<dbReference type="KEGG" id="pchm:VFPPC_18488"/>
<feature type="compositionally biased region" description="Low complexity" evidence="1">
    <location>
        <begin position="1"/>
        <end position="22"/>
    </location>
</feature>
<name>A0A219ANG3_METCM</name>
<evidence type="ECO:0000313" key="3">
    <source>
        <dbReference type="Proteomes" id="UP000078397"/>
    </source>
</evidence>
<dbReference type="OrthoDB" id="5145195at2759"/>
<dbReference type="AlphaFoldDB" id="A0A219ANG3"/>
<dbReference type="Proteomes" id="UP000078397">
    <property type="component" value="Unassembled WGS sequence"/>
</dbReference>
<feature type="region of interest" description="Disordered" evidence="1">
    <location>
        <begin position="66"/>
        <end position="104"/>
    </location>
</feature>
<feature type="compositionally biased region" description="Polar residues" evidence="1">
    <location>
        <begin position="23"/>
        <end position="36"/>
    </location>
</feature>
<dbReference type="EMBL" id="LSBJ02000020">
    <property type="protein sequence ID" value="OWT42377.1"/>
    <property type="molecule type" value="Genomic_DNA"/>
</dbReference>
<gene>
    <name evidence="2" type="ORF">VFPPC_18488</name>
</gene>
<feature type="region of interest" description="Disordered" evidence="1">
    <location>
        <begin position="1"/>
        <end position="50"/>
    </location>
</feature>
<evidence type="ECO:0000313" key="2">
    <source>
        <dbReference type="EMBL" id="OWT42377.1"/>
    </source>
</evidence>
<comment type="caution">
    <text evidence="2">The sequence shown here is derived from an EMBL/GenBank/DDBJ whole genome shotgun (WGS) entry which is preliminary data.</text>
</comment>
<proteinExistence type="predicted"/>
<evidence type="ECO:0000256" key="1">
    <source>
        <dbReference type="SAM" id="MobiDB-lite"/>
    </source>
</evidence>
<organism evidence="2 3">
    <name type="scientific">Pochonia chlamydosporia 170</name>
    <dbReference type="NCBI Taxonomy" id="1380566"/>
    <lineage>
        <taxon>Eukaryota</taxon>
        <taxon>Fungi</taxon>
        <taxon>Dikarya</taxon>
        <taxon>Ascomycota</taxon>
        <taxon>Pezizomycotina</taxon>
        <taxon>Sordariomycetes</taxon>
        <taxon>Hypocreomycetidae</taxon>
        <taxon>Hypocreales</taxon>
        <taxon>Clavicipitaceae</taxon>
        <taxon>Pochonia</taxon>
    </lineage>
</organism>
<sequence length="104" mass="11389">MGSQLFQQHQAAEQRQQSQTAANGQPTSKAEQQQQRAPMADMGLPQEHVKPQDLTNFFTCTLPVLPSSSPMRHRAVGLGPEAAPSRPLPTSSKRRRTNTNPCSP</sequence>
<dbReference type="GeneID" id="33937242"/>
<dbReference type="RefSeq" id="XP_022284906.1">
    <property type="nucleotide sequence ID" value="XM_022430089.1"/>
</dbReference>
<keyword evidence="3" id="KW-1185">Reference proteome</keyword>
<accession>A0A219ANG3</accession>
<reference evidence="2 3" key="1">
    <citation type="journal article" date="2016" name="PLoS Pathog.">
        <title>Biosynthesis of antibiotic leucinostatins in bio-control fungus Purpureocillium lilacinum and their inhibition on phytophthora revealed by genome mining.</title>
        <authorList>
            <person name="Wang G."/>
            <person name="Liu Z."/>
            <person name="Lin R."/>
            <person name="Li E."/>
            <person name="Mao Z."/>
            <person name="Ling J."/>
            <person name="Yang Y."/>
            <person name="Yin W.B."/>
            <person name="Xie B."/>
        </authorList>
    </citation>
    <scope>NUCLEOTIDE SEQUENCE [LARGE SCALE GENOMIC DNA]</scope>
    <source>
        <strain evidence="2">170</strain>
    </source>
</reference>
<protein>
    <submittedName>
        <fullName evidence="2">Uncharacterized protein</fullName>
    </submittedName>
</protein>